<dbReference type="Pfam" id="PF23562">
    <property type="entry name" value="AMP-binding_C_3"/>
    <property type="match status" value="1"/>
</dbReference>
<dbReference type="InterPro" id="IPR013120">
    <property type="entry name" value="FAR_NAD-bd"/>
</dbReference>
<reference evidence="4" key="2">
    <citation type="submission" date="2010-07" db="EMBL/GenBank/DDBJ databases">
        <authorList>
            <consortium name="The Broad Institute Genome Sequencing Platform"/>
            <consortium name="Broad Institute Genome Sequencing Center for Infectious Disease"/>
            <person name="Ma L.-J."/>
            <person name="Dead R."/>
            <person name="Young S."/>
            <person name="Zeng Q."/>
            <person name="Koehrsen M."/>
            <person name="Alvarado L."/>
            <person name="Berlin A."/>
            <person name="Chapman S.B."/>
            <person name="Chen Z."/>
            <person name="Freedman E."/>
            <person name="Gellesch M."/>
            <person name="Goldberg J."/>
            <person name="Griggs A."/>
            <person name="Gujja S."/>
            <person name="Heilman E.R."/>
            <person name="Heiman D."/>
            <person name="Hepburn T."/>
            <person name="Howarth C."/>
            <person name="Jen D."/>
            <person name="Larson L."/>
            <person name="Mehta T."/>
            <person name="Neiman D."/>
            <person name="Pearson M."/>
            <person name="Roberts A."/>
            <person name="Saif S."/>
            <person name="Shea T."/>
            <person name="Shenoy N."/>
            <person name="Sisk P."/>
            <person name="Stolte C."/>
            <person name="Sykes S."/>
            <person name="Walk T."/>
            <person name="White J."/>
            <person name="Yandava C."/>
            <person name="Haas B."/>
            <person name="Nusbaum C."/>
            <person name="Birren B."/>
        </authorList>
    </citation>
    <scope>NUCLEOTIDE SEQUENCE</scope>
    <source>
        <strain evidence="4">R3-111a-1</strain>
    </source>
</reference>
<dbReference type="Pfam" id="PF00501">
    <property type="entry name" value="AMP-binding"/>
    <property type="match status" value="1"/>
</dbReference>
<dbReference type="Gene3D" id="1.10.1200.10">
    <property type="entry name" value="ACP-like"/>
    <property type="match status" value="1"/>
</dbReference>
<dbReference type="PANTHER" id="PTHR43439:SF2">
    <property type="entry name" value="ENZYME, PUTATIVE (JCVI)-RELATED"/>
    <property type="match status" value="1"/>
</dbReference>
<dbReference type="eggNOG" id="KOG1178">
    <property type="taxonomic scope" value="Eukaryota"/>
</dbReference>
<dbReference type="GeneID" id="20340739"/>
<keyword evidence="1" id="KW-0596">Phosphopantetheine</keyword>
<evidence type="ECO:0000259" key="3">
    <source>
        <dbReference type="PROSITE" id="PS50075"/>
    </source>
</evidence>
<dbReference type="InterPro" id="IPR000873">
    <property type="entry name" value="AMP-dep_synth/lig_dom"/>
</dbReference>
<sequence>MATATETATARPQFGRRLLPTILDEMARTQPGREMLSMPRSDKASDGWRPITFGQFADAVNRVAALLIKRHPRPQTDDTAAIGSMLRASDEYTTRFPTLSYVGPSDVRYHIFLLACVKAGCKALLISPRNSLQAQLNLFDKTSCGALYYDVSFKDRAAVWIKGRVGMQAFEAASVAEWLGEGSTRPAPVVPYERTFEEARWDPLFVLHTSGSTGLPKPVVARAGSFATIDLSRAVPDFRGCRSIFWDTFGAGRVFSPMPLFHAAGLYVSLTSSLFFDQPFALGFPDKPLTPQTVMDAVKHANVDVVVLPPAILEEMSHMPEAVAALAKLERVTFGGGPLSQEAGNTLVGRGVRLTNIIAATEMAPLYYYRQTDPKLWNWFLINTEATCIDWRKFGESEDGTLYEQVILRKAKDPGDQAPFYVFPEATEYSTKDLYFKHPTVPNLWGYHGRSDDIIVFSNGEKLNPVSIEAAVSRLPEVKSALVVGQGYFQPALFVEPADDAAATPEEQEALIARVWPAVERANRETVAHGRIVRELVAVTRPDKPFPRAAKGTIQRFAAVKLYAEEAAALYENFGGQDGFDRDGDEDPLNGGSFVPDLSSDQALAQSLAELFRRLAGLKERGATLDVDTDFYTAGVDSLATIQAARILRKALGTATSKKLPVDAVAPRLIYANPTPNLLSSYLMREVVSGHSKQNGHTSGIDGVDPSIKIMQAQLDKYTQCLPDPAAQKQKPPARTQGQTVIVTGTTGGLGSYLLEQLQASPAVAKVICLNRTEDARERQVRGNTERGLDTALAKAEFLRADLSEPRLGLASEVYERLLAETDRIVHNAWSVNFNMSIATFEPWVRGVRYLIDLSAACARRVPIAFVSSIAAVEGWLGPEPVPERQLPDLGLPGMGYGQSKLVASLVLDEARARGGVPSAIVRVGQIAGPRSRRGEWTRREWLPTLVRSSLHLGLLPSDLGGGMAADVDWVPVEDVATLVLEVAGVLPRREGWAAGEDEDKVEGYYHGINPTAAKWALLAQGIRGFYGPGRIRGLVPLSEWVAALERSAAETGAVEDQVERNPAVKLLDFYQALVEGGTEARTYELARTVGMSPTFAKLEAVTPELMVNWCRQWGFCA</sequence>
<dbReference type="RefSeq" id="XP_009216287.1">
    <property type="nucleotide sequence ID" value="XM_009218023.1"/>
</dbReference>
<gene>
    <name evidence="5" type="primary">20340739</name>
    <name evidence="4" type="ORF">GGTG_00281</name>
</gene>
<dbReference type="AlphaFoldDB" id="J3NG88"/>
<dbReference type="InterPro" id="IPR042099">
    <property type="entry name" value="ANL_N_sf"/>
</dbReference>
<dbReference type="InterPro" id="IPR045851">
    <property type="entry name" value="AMP-bd_C_sf"/>
</dbReference>
<dbReference type="InterPro" id="IPR036736">
    <property type="entry name" value="ACP-like_sf"/>
</dbReference>
<dbReference type="SUPFAM" id="SSF56801">
    <property type="entry name" value="Acetyl-CoA synthetase-like"/>
    <property type="match status" value="1"/>
</dbReference>
<evidence type="ECO:0000313" key="4">
    <source>
        <dbReference type="EMBL" id="EJT80279.1"/>
    </source>
</evidence>
<dbReference type="InterPro" id="IPR036291">
    <property type="entry name" value="NAD(P)-bd_dom_sf"/>
</dbReference>
<dbReference type="STRING" id="644352.J3NG88"/>
<evidence type="ECO:0000313" key="5">
    <source>
        <dbReference type="EnsemblFungi" id="EJT80278"/>
    </source>
</evidence>
<dbReference type="InterPro" id="IPR020845">
    <property type="entry name" value="AMP-binding_CS"/>
</dbReference>
<dbReference type="Proteomes" id="UP000006039">
    <property type="component" value="Unassembled WGS sequence"/>
</dbReference>
<organism evidence="4">
    <name type="scientific">Gaeumannomyces tritici (strain R3-111a-1)</name>
    <name type="common">Wheat and barley take-all root rot fungus</name>
    <name type="synonym">Gaeumannomyces graminis var. tritici</name>
    <dbReference type="NCBI Taxonomy" id="644352"/>
    <lineage>
        <taxon>Eukaryota</taxon>
        <taxon>Fungi</taxon>
        <taxon>Dikarya</taxon>
        <taxon>Ascomycota</taxon>
        <taxon>Pezizomycotina</taxon>
        <taxon>Sordariomycetes</taxon>
        <taxon>Sordariomycetidae</taxon>
        <taxon>Magnaporthales</taxon>
        <taxon>Magnaporthaceae</taxon>
        <taxon>Gaeumannomyces</taxon>
    </lineage>
</organism>
<accession>J3NG88</accession>
<dbReference type="Pfam" id="PF07993">
    <property type="entry name" value="NAD_binding_4"/>
    <property type="match status" value="1"/>
</dbReference>
<dbReference type="Gene3D" id="3.40.50.720">
    <property type="entry name" value="NAD(P)-binding Rossmann-like Domain"/>
    <property type="match status" value="1"/>
</dbReference>
<evidence type="ECO:0000256" key="2">
    <source>
        <dbReference type="ARBA" id="ARBA00022553"/>
    </source>
</evidence>
<evidence type="ECO:0000313" key="6">
    <source>
        <dbReference type="Proteomes" id="UP000006039"/>
    </source>
</evidence>
<reference evidence="4" key="3">
    <citation type="submission" date="2010-09" db="EMBL/GenBank/DDBJ databases">
        <title>Annotation of Gaeumannomyces graminis var. tritici R3-111a-1.</title>
        <authorList>
            <consortium name="The Broad Institute Genome Sequencing Platform"/>
            <person name="Ma L.-J."/>
            <person name="Dead R."/>
            <person name="Young S.K."/>
            <person name="Zeng Q."/>
            <person name="Gargeya S."/>
            <person name="Fitzgerald M."/>
            <person name="Haas B."/>
            <person name="Abouelleil A."/>
            <person name="Alvarado L."/>
            <person name="Arachchi H.M."/>
            <person name="Berlin A."/>
            <person name="Brown A."/>
            <person name="Chapman S.B."/>
            <person name="Chen Z."/>
            <person name="Dunbar C."/>
            <person name="Freedman E."/>
            <person name="Gearin G."/>
            <person name="Gellesch M."/>
            <person name="Goldberg J."/>
            <person name="Griggs A."/>
            <person name="Gujja S."/>
            <person name="Heiman D."/>
            <person name="Howarth C."/>
            <person name="Larson L."/>
            <person name="Lui A."/>
            <person name="MacDonald P.J.P."/>
            <person name="Mehta T."/>
            <person name="Montmayeur A."/>
            <person name="Murphy C."/>
            <person name="Neiman D."/>
            <person name="Pearson M."/>
            <person name="Priest M."/>
            <person name="Roberts A."/>
            <person name="Saif S."/>
            <person name="Shea T."/>
            <person name="Shenoy N."/>
            <person name="Sisk P."/>
            <person name="Stolte C."/>
            <person name="Sykes S."/>
            <person name="Yandava C."/>
            <person name="Wortman J."/>
            <person name="Nusbaum C."/>
            <person name="Birren B."/>
        </authorList>
    </citation>
    <scope>NUCLEOTIDE SEQUENCE</scope>
    <source>
        <strain evidence="4">R3-111a-1</strain>
    </source>
</reference>
<dbReference type="InterPro" id="IPR006162">
    <property type="entry name" value="Ppantetheine_attach_site"/>
</dbReference>
<feature type="domain" description="Carrier" evidence="3">
    <location>
        <begin position="602"/>
        <end position="687"/>
    </location>
</feature>
<keyword evidence="6" id="KW-1185">Reference proteome</keyword>
<reference evidence="5" key="4">
    <citation type="journal article" date="2015" name="G3 (Bethesda)">
        <title>Genome sequences of three phytopathogenic species of the Magnaporthaceae family of fungi.</title>
        <authorList>
            <person name="Okagaki L.H."/>
            <person name="Nunes C.C."/>
            <person name="Sailsbery J."/>
            <person name="Clay B."/>
            <person name="Brown D."/>
            <person name="John T."/>
            <person name="Oh Y."/>
            <person name="Young N."/>
            <person name="Fitzgerald M."/>
            <person name="Haas B.J."/>
            <person name="Zeng Q."/>
            <person name="Young S."/>
            <person name="Adiconis X."/>
            <person name="Fan L."/>
            <person name="Levin J.Z."/>
            <person name="Mitchell T.K."/>
            <person name="Okubara P.A."/>
            <person name="Farman M.L."/>
            <person name="Kohn L.M."/>
            <person name="Birren B."/>
            <person name="Ma L.-J."/>
            <person name="Dean R.A."/>
        </authorList>
    </citation>
    <scope>NUCLEOTIDE SEQUENCE</scope>
    <source>
        <strain evidence="5">R3-111a-1</strain>
    </source>
</reference>
<dbReference type="RefSeq" id="XP_009216288.1">
    <property type="nucleotide sequence ID" value="XM_009218024.1"/>
</dbReference>
<dbReference type="SUPFAM" id="SSF51735">
    <property type="entry name" value="NAD(P)-binding Rossmann-fold domains"/>
    <property type="match status" value="1"/>
</dbReference>
<dbReference type="InterPro" id="IPR051414">
    <property type="entry name" value="Adenylate-forming_Reductase"/>
</dbReference>
<evidence type="ECO:0000256" key="1">
    <source>
        <dbReference type="ARBA" id="ARBA00022450"/>
    </source>
</evidence>
<dbReference type="InterPro" id="IPR009081">
    <property type="entry name" value="PP-bd_ACP"/>
</dbReference>
<dbReference type="SUPFAM" id="SSF47336">
    <property type="entry name" value="ACP-like"/>
    <property type="match status" value="1"/>
</dbReference>
<dbReference type="EnsemblFungi" id="EJT80279">
    <property type="protein sequence ID" value="EJT80279"/>
    <property type="gene ID" value="GGTG_00281"/>
</dbReference>
<keyword evidence="2" id="KW-0597">Phosphoprotein</keyword>
<dbReference type="Gene3D" id="3.30.300.30">
    <property type="match status" value="1"/>
</dbReference>
<proteinExistence type="predicted"/>
<dbReference type="Pfam" id="PF00550">
    <property type="entry name" value="PP-binding"/>
    <property type="match status" value="1"/>
</dbReference>
<reference evidence="5" key="5">
    <citation type="submission" date="2018-04" db="UniProtKB">
        <authorList>
            <consortium name="EnsemblFungi"/>
        </authorList>
    </citation>
    <scope>IDENTIFICATION</scope>
    <source>
        <strain evidence="5">R3-111a-1</strain>
    </source>
</reference>
<name>J3NG88_GAET3</name>
<dbReference type="OrthoDB" id="429813at2759"/>
<dbReference type="EnsemblFungi" id="EJT80278">
    <property type="protein sequence ID" value="EJT80278"/>
    <property type="gene ID" value="GGTG_00281"/>
</dbReference>
<dbReference type="PROSITE" id="PS00455">
    <property type="entry name" value="AMP_BINDING"/>
    <property type="match status" value="1"/>
</dbReference>
<dbReference type="PROSITE" id="PS50075">
    <property type="entry name" value="CARRIER"/>
    <property type="match status" value="1"/>
</dbReference>
<dbReference type="EMBL" id="GL385395">
    <property type="protein sequence ID" value="EJT80279.1"/>
    <property type="molecule type" value="Genomic_DNA"/>
</dbReference>
<dbReference type="PROSITE" id="PS00012">
    <property type="entry name" value="PHOSPHOPANTETHEINE"/>
    <property type="match status" value="1"/>
</dbReference>
<dbReference type="VEuPathDB" id="FungiDB:GGTG_00281"/>
<dbReference type="Gene3D" id="3.40.50.12780">
    <property type="entry name" value="N-terminal domain of ligase-like"/>
    <property type="match status" value="1"/>
</dbReference>
<protein>
    <recommendedName>
        <fullName evidence="3">Carrier domain-containing protein</fullName>
    </recommendedName>
</protein>
<dbReference type="PANTHER" id="PTHR43439">
    <property type="entry name" value="PHENYLACETATE-COENZYME A LIGASE"/>
    <property type="match status" value="1"/>
</dbReference>
<dbReference type="HOGENOM" id="CLU_002220_0_0_1"/>
<dbReference type="EMBL" id="GL385395">
    <property type="protein sequence ID" value="EJT80278.1"/>
    <property type="molecule type" value="Genomic_DNA"/>
</dbReference>
<reference evidence="6" key="1">
    <citation type="submission" date="2010-07" db="EMBL/GenBank/DDBJ databases">
        <title>The genome sequence of Gaeumannomyces graminis var. tritici strain R3-111a-1.</title>
        <authorList>
            <consortium name="The Broad Institute Genome Sequencing Platform"/>
            <person name="Ma L.-J."/>
            <person name="Dead R."/>
            <person name="Young S."/>
            <person name="Zeng Q."/>
            <person name="Koehrsen M."/>
            <person name="Alvarado L."/>
            <person name="Berlin A."/>
            <person name="Chapman S.B."/>
            <person name="Chen Z."/>
            <person name="Freedman E."/>
            <person name="Gellesch M."/>
            <person name="Goldberg J."/>
            <person name="Griggs A."/>
            <person name="Gujja S."/>
            <person name="Heilman E.R."/>
            <person name="Heiman D."/>
            <person name="Hepburn T."/>
            <person name="Howarth C."/>
            <person name="Jen D."/>
            <person name="Larson L."/>
            <person name="Mehta T."/>
            <person name="Neiman D."/>
            <person name="Pearson M."/>
            <person name="Roberts A."/>
            <person name="Saif S."/>
            <person name="Shea T."/>
            <person name="Shenoy N."/>
            <person name="Sisk P."/>
            <person name="Stolte C."/>
            <person name="Sykes S."/>
            <person name="Walk T."/>
            <person name="White J."/>
            <person name="Yandava C."/>
            <person name="Haas B."/>
            <person name="Nusbaum C."/>
            <person name="Birren B."/>
        </authorList>
    </citation>
    <scope>NUCLEOTIDE SEQUENCE [LARGE SCALE GENOMIC DNA]</scope>
    <source>
        <strain evidence="6">R3-111a-1</strain>
    </source>
</reference>